<proteinExistence type="predicted"/>
<dbReference type="AlphaFoldDB" id="A0A1I5AGT6"/>
<evidence type="ECO:0000259" key="5">
    <source>
        <dbReference type="PROSITE" id="PS50932"/>
    </source>
</evidence>
<dbReference type="Pfam" id="PF13377">
    <property type="entry name" value="Peripla_BP_3"/>
    <property type="match status" value="1"/>
</dbReference>
<evidence type="ECO:0000313" key="6">
    <source>
        <dbReference type="EMBL" id="SFN61706.1"/>
    </source>
</evidence>
<dbReference type="STRING" id="995034.SAMN05216219_1456"/>
<dbReference type="PANTHER" id="PTHR30146:SF109">
    <property type="entry name" value="HTH-TYPE TRANSCRIPTIONAL REGULATOR GALS"/>
    <property type="match status" value="1"/>
</dbReference>
<dbReference type="InterPro" id="IPR028082">
    <property type="entry name" value="Peripla_BP_I"/>
</dbReference>
<dbReference type="Gene3D" id="3.40.50.2300">
    <property type="match status" value="2"/>
</dbReference>
<accession>A0A1I5AGT6</accession>
<dbReference type="SUPFAM" id="SSF53822">
    <property type="entry name" value="Periplasmic binding protein-like I"/>
    <property type="match status" value="1"/>
</dbReference>
<protein>
    <submittedName>
        <fullName evidence="6">Transcriptional regulator, LacI family</fullName>
    </submittedName>
</protein>
<dbReference type="EMBL" id="FOVM01000003">
    <property type="protein sequence ID" value="SFN61706.1"/>
    <property type="molecule type" value="Genomic_DNA"/>
</dbReference>
<gene>
    <name evidence="6" type="ORF">SAMN05216219_1456</name>
</gene>
<dbReference type="SUPFAM" id="SSF47413">
    <property type="entry name" value="lambda repressor-like DNA-binding domains"/>
    <property type="match status" value="1"/>
</dbReference>
<keyword evidence="7" id="KW-1185">Reference proteome</keyword>
<feature type="region of interest" description="Disordered" evidence="4">
    <location>
        <begin position="1"/>
        <end position="20"/>
    </location>
</feature>
<dbReference type="Gene3D" id="1.10.260.40">
    <property type="entry name" value="lambda repressor-like DNA-binding domains"/>
    <property type="match status" value="1"/>
</dbReference>
<dbReference type="OrthoDB" id="37081at2"/>
<dbReference type="Proteomes" id="UP000198867">
    <property type="component" value="Unassembled WGS sequence"/>
</dbReference>
<dbReference type="GO" id="GO:0003700">
    <property type="term" value="F:DNA-binding transcription factor activity"/>
    <property type="evidence" value="ECO:0007669"/>
    <property type="project" value="TreeGrafter"/>
</dbReference>
<evidence type="ECO:0000256" key="3">
    <source>
        <dbReference type="ARBA" id="ARBA00023163"/>
    </source>
</evidence>
<evidence type="ECO:0000256" key="2">
    <source>
        <dbReference type="ARBA" id="ARBA00023125"/>
    </source>
</evidence>
<evidence type="ECO:0000313" key="7">
    <source>
        <dbReference type="Proteomes" id="UP000198867"/>
    </source>
</evidence>
<dbReference type="SMART" id="SM00354">
    <property type="entry name" value="HTH_LACI"/>
    <property type="match status" value="1"/>
</dbReference>
<reference evidence="7" key="1">
    <citation type="submission" date="2016-10" db="EMBL/GenBank/DDBJ databases">
        <authorList>
            <person name="Varghese N."/>
            <person name="Submissions S."/>
        </authorList>
    </citation>
    <scope>NUCLEOTIDE SEQUENCE [LARGE SCALE GENOMIC DNA]</scope>
    <source>
        <strain evidence="7">CGMCC 1.11101</strain>
    </source>
</reference>
<dbReference type="InterPro" id="IPR010982">
    <property type="entry name" value="Lambda_DNA-bd_dom_sf"/>
</dbReference>
<dbReference type="RefSeq" id="WP_090710088.1">
    <property type="nucleotide sequence ID" value="NZ_FOVM01000003.1"/>
</dbReference>
<dbReference type="InterPro" id="IPR000843">
    <property type="entry name" value="HTH_LacI"/>
</dbReference>
<feature type="compositionally biased region" description="Basic and acidic residues" evidence="4">
    <location>
        <begin position="8"/>
        <end position="20"/>
    </location>
</feature>
<keyword evidence="2" id="KW-0238">DNA-binding</keyword>
<feature type="domain" description="HTH lacI-type" evidence="5">
    <location>
        <begin position="22"/>
        <end position="76"/>
    </location>
</feature>
<dbReference type="GO" id="GO:0000976">
    <property type="term" value="F:transcription cis-regulatory region binding"/>
    <property type="evidence" value="ECO:0007669"/>
    <property type="project" value="TreeGrafter"/>
</dbReference>
<dbReference type="PROSITE" id="PS50932">
    <property type="entry name" value="HTH_LACI_2"/>
    <property type="match status" value="1"/>
</dbReference>
<name>A0A1I5AGT6_9MICO</name>
<dbReference type="Pfam" id="PF00356">
    <property type="entry name" value="LacI"/>
    <property type="match status" value="1"/>
</dbReference>
<sequence>MVPAVTSDRSDPSKGADVRRAVGVRDVAKRAQVSLGTVSNVINTPDSVRPRTRARVEKAMRELGFVGSRAAGQLRSRKSGLVGVVLPDVGNPYWADVLRGVESVLEEHDLTLVVGSTHQDPARQERLLRALAQQGVDGLLVAPIDKLRSWEQFADRRLGVVALENGDAPDAGSSISLDNVEGARQAITHLLELGHRSIAFINGPRNVPWCVERREGVLSGIQTAGLEASDVLIEVEVSDLTAAMGITATDELWGRCEPTAIVCANDLVALGALLSLQRRGLRVPEDVSLVGYDDVEFVEALRPPLTTVRQPSFEVGVIAGQMLLSGATRDGGERELLTPALIVRQSTGPARLR</sequence>
<organism evidence="6 7">
    <name type="scientific">Mycetocola miduiensis</name>
    <dbReference type="NCBI Taxonomy" id="995034"/>
    <lineage>
        <taxon>Bacteria</taxon>
        <taxon>Bacillati</taxon>
        <taxon>Actinomycetota</taxon>
        <taxon>Actinomycetes</taxon>
        <taxon>Micrococcales</taxon>
        <taxon>Microbacteriaceae</taxon>
        <taxon>Mycetocola</taxon>
    </lineage>
</organism>
<evidence type="ECO:0000256" key="1">
    <source>
        <dbReference type="ARBA" id="ARBA00023015"/>
    </source>
</evidence>
<dbReference type="InterPro" id="IPR046335">
    <property type="entry name" value="LacI/GalR-like_sensor"/>
</dbReference>
<evidence type="ECO:0000256" key="4">
    <source>
        <dbReference type="SAM" id="MobiDB-lite"/>
    </source>
</evidence>
<keyword evidence="3" id="KW-0804">Transcription</keyword>
<dbReference type="PANTHER" id="PTHR30146">
    <property type="entry name" value="LACI-RELATED TRANSCRIPTIONAL REPRESSOR"/>
    <property type="match status" value="1"/>
</dbReference>
<dbReference type="PROSITE" id="PS00356">
    <property type="entry name" value="HTH_LACI_1"/>
    <property type="match status" value="1"/>
</dbReference>
<dbReference type="CDD" id="cd01392">
    <property type="entry name" value="HTH_LacI"/>
    <property type="match status" value="1"/>
</dbReference>
<keyword evidence="1" id="KW-0805">Transcription regulation</keyword>